<accession>A0A7H4M498</accession>
<evidence type="ECO:0000313" key="1">
    <source>
        <dbReference type="EMBL" id="STR43224.1"/>
    </source>
</evidence>
<organism evidence="1 2">
    <name type="scientific">Klebsiella michiganensis</name>
    <dbReference type="NCBI Taxonomy" id="1134687"/>
    <lineage>
        <taxon>Bacteria</taxon>
        <taxon>Pseudomonadati</taxon>
        <taxon>Pseudomonadota</taxon>
        <taxon>Gammaproteobacteria</taxon>
        <taxon>Enterobacterales</taxon>
        <taxon>Enterobacteriaceae</taxon>
        <taxon>Klebsiella/Raoultella group</taxon>
        <taxon>Klebsiella</taxon>
    </lineage>
</organism>
<evidence type="ECO:0000313" key="2">
    <source>
        <dbReference type="Proteomes" id="UP000255050"/>
    </source>
</evidence>
<gene>
    <name evidence="1" type="primary">yhjK_2</name>
    <name evidence="1" type="ORF">NCTC11694_04491</name>
</gene>
<proteinExistence type="predicted"/>
<protein>
    <submittedName>
        <fullName evidence="1">Protein yhjK</fullName>
    </submittedName>
</protein>
<dbReference type="AlphaFoldDB" id="A0A7H4M498"/>
<sequence length="74" mass="7971">MVLAQVSGYDFAILAHGIDEPWQAVTLSKQVLTVLNERLPLHGIQLRPCASVGIAMFNGELTPNSSTVGRFPPP</sequence>
<dbReference type="EMBL" id="UGJR01000002">
    <property type="protein sequence ID" value="STR43224.1"/>
    <property type="molecule type" value="Genomic_DNA"/>
</dbReference>
<name>A0A7H4M498_9ENTR</name>
<dbReference type="Proteomes" id="UP000255050">
    <property type="component" value="Unassembled WGS sequence"/>
</dbReference>
<comment type="caution">
    <text evidence="1">The sequence shown here is derived from an EMBL/GenBank/DDBJ whole genome shotgun (WGS) entry which is preliminary data.</text>
</comment>
<reference evidence="1 2" key="1">
    <citation type="submission" date="2018-06" db="EMBL/GenBank/DDBJ databases">
        <authorList>
            <consortium name="Pathogen Informatics"/>
            <person name="Doyle S."/>
        </authorList>
    </citation>
    <scope>NUCLEOTIDE SEQUENCE [LARGE SCALE GENOMIC DNA]</scope>
    <source>
        <strain evidence="1 2">NCTC11694</strain>
    </source>
</reference>